<name>A0ABQ9J2U8_9CUCU</name>
<accession>A0ABQ9J2U8</accession>
<organism evidence="2 3">
    <name type="scientific">Molorchus minor</name>
    <dbReference type="NCBI Taxonomy" id="1323400"/>
    <lineage>
        <taxon>Eukaryota</taxon>
        <taxon>Metazoa</taxon>
        <taxon>Ecdysozoa</taxon>
        <taxon>Arthropoda</taxon>
        <taxon>Hexapoda</taxon>
        <taxon>Insecta</taxon>
        <taxon>Pterygota</taxon>
        <taxon>Neoptera</taxon>
        <taxon>Endopterygota</taxon>
        <taxon>Coleoptera</taxon>
        <taxon>Polyphaga</taxon>
        <taxon>Cucujiformia</taxon>
        <taxon>Chrysomeloidea</taxon>
        <taxon>Cerambycidae</taxon>
        <taxon>Lamiinae</taxon>
        <taxon>Monochamini</taxon>
        <taxon>Molorchus</taxon>
    </lineage>
</organism>
<reference evidence="2" key="1">
    <citation type="journal article" date="2023" name="Insect Mol. Biol.">
        <title>Genome sequencing provides insights into the evolution of gene families encoding plant cell wall-degrading enzymes in longhorned beetles.</title>
        <authorList>
            <person name="Shin N.R."/>
            <person name="Okamura Y."/>
            <person name="Kirsch R."/>
            <person name="Pauchet Y."/>
        </authorList>
    </citation>
    <scope>NUCLEOTIDE SEQUENCE</scope>
    <source>
        <strain evidence="2">MMC_N1</strain>
    </source>
</reference>
<evidence type="ECO:0000256" key="1">
    <source>
        <dbReference type="SAM" id="SignalP"/>
    </source>
</evidence>
<feature type="chain" id="PRO_5045753592" evidence="1">
    <location>
        <begin position="20"/>
        <end position="111"/>
    </location>
</feature>
<gene>
    <name evidence="2" type="ORF">NQ317_019828</name>
</gene>
<dbReference type="Proteomes" id="UP001162164">
    <property type="component" value="Unassembled WGS sequence"/>
</dbReference>
<evidence type="ECO:0000313" key="2">
    <source>
        <dbReference type="EMBL" id="KAJ8972204.1"/>
    </source>
</evidence>
<feature type="signal peptide" evidence="1">
    <location>
        <begin position="1"/>
        <end position="19"/>
    </location>
</feature>
<sequence length="111" mass="12874">MHCEYYMVLVLFVYNAAVASPSRPCVKRHDCQIFLGVKSMCTRNSQCACKAFHHLHMGLCVKNRDLHDMCEHDHQCYCGADCEDKIACIGRNCTCRPGHKPYRIRRCIFFI</sequence>
<protein>
    <submittedName>
        <fullName evidence="2">Uncharacterized protein</fullName>
    </submittedName>
</protein>
<keyword evidence="1" id="KW-0732">Signal</keyword>
<keyword evidence="3" id="KW-1185">Reference proteome</keyword>
<proteinExistence type="predicted"/>
<evidence type="ECO:0000313" key="3">
    <source>
        <dbReference type="Proteomes" id="UP001162164"/>
    </source>
</evidence>
<dbReference type="EMBL" id="JAPWTJ010001381">
    <property type="protein sequence ID" value="KAJ8972204.1"/>
    <property type="molecule type" value="Genomic_DNA"/>
</dbReference>
<comment type="caution">
    <text evidence="2">The sequence shown here is derived from an EMBL/GenBank/DDBJ whole genome shotgun (WGS) entry which is preliminary data.</text>
</comment>